<dbReference type="OMA" id="INGMSPD"/>
<dbReference type="Proteomes" id="UP000016936">
    <property type="component" value="Unassembled WGS sequence"/>
</dbReference>
<dbReference type="InterPro" id="IPR011761">
    <property type="entry name" value="ATP-grasp"/>
</dbReference>
<keyword evidence="11" id="KW-1185">Reference proteome</keyword>
<evidence type="ECO:0000256" key="4">
    <source>
        <dbReference type="ARBA" id="ARBA00022840"/>
    </source>
</evidence>
<reference evidence="11" key="2">
    <citation type="journal article" date="2013" name="PLoS Genet.">
        <title>Comparative genome structure, secondary metabolite, and effector coding capacity across Cochliobolus pathogens.</title>
        <authorList>
            <person name="Condon B.J."/>
            <person name="Leng Y."/>
            <person name="Wu D."/>
            <person name="Bushley K.E."/>
            <person name="Ohm R.A."/>
            <person name="Otillar R."/>
            <person name="Martin J."/>
            <person name="Schackwitz W."/>
            <person name="Grimwood J."/>
            <person name="MohdZainudin N."/>
            <person name="Xue C."/>
            <person name="Wang R."/>
            <person name="Manning V.A."/>
            <person name="Dhillon B."/>
            <person name="Tu Z.J."/>
            <person name="Steffenson B.J."/>
            <person name="Salamov A."/>
            <person name="Sun H."/>
            <person name="Lowry S."/>
            <person name="LaButti K."/>
            <person name="Han J."/>
            <person name="Copeland A."/>
            <person name="Lindquist E."/>
            <person name="Barry K."/>
            <person name="Schmutz J."/>
            <person name="Baker S.E."/>
            <person name="Ciuffetti L.M."/>
            <person name="Grigoriev I.V."/>
            <person name="Zhong S."/>
            <person name="Turgeon B.G."/>
        </authorList>
    </citation>
    <scope>NUCLEOTIDE SEQUENCE [LARGE SCALE GENOMIC DNA]</scope>
    <source>
        <strain evidence="11">C5 / ATCC 48332 / race O</strain>
    </source>
</reference>
<dbReference type="HOGENOM" id="CLU_002162_0_2_1"/>
<dbReference type="Gene3D" id="2.40.100.10">
    <property type="entry name" value="Cyclophilin-like"/>
    <property type="match status" value="2"/>
</dbReference>
<dbReference type="OrthoDB" id="5348981at2759"/>
<dbReference type="SUPFAM" id="SSF50891">
    <property type="entry name" value="Cyclophilin-like"/>
    <property type="match status" value="1"/>
</dbReference>
<dbReference type="Gene3D" id="2.40.50.100">
    <property type="match status" value="1"/>
</dbReference>
<protein>
    <submittedName>
        <fullName evidence="10">Uncharacterized protein</fullName>
    </submittedName>
</protein>
<name>M2UI62_COCH5</name>
<sequence>MPTYGTFGISPNEIFQSNYHAKAECSKKLAGPGHSYPQNIYRNSLKLYSFHRVRGWGRVVGAGVLVVPGSSGLLNDSNDAATAASAIGYPVMLKATVGGGGMSLLIFRDENEVRKNFETMQSSGSSLFKNASVFIERFYPESHHIDVQVFGNGKGKVISVGECECSIQRRHQKVIEECPSPFLEQKHPDLRQKLTAAAIRLGESIKYGPAGRGGIDASELEALQSRCIKPSRQPIETRVYAEKPARNYAPSPGLLQQVTWHEPPGTRIDTWVYDGIVVSADYDPLLPKVMFYGATRDEARDGIQTILAKSSLCGPLINLDFLANIVRDPRFRSGNTTTKLLKTFSYTTKAIDVISGGLYTLIQDYPGRPRVGRGFGHAGPMDEIAFRAAKILVDNHSGNETLEITLIGPDIRFLCDASVALCEPPVTSLLDGKPMAQWSRFHVPTGKRVTIGKLTGNCRVYLAVSGGFPHIVEWSGSKATCPMVNIGGYQGRPLRAGDLFSIIEATAEFIAEDVCCARMSQTYILYLRLDCPGNIRLIGPRPKYARTSGCEGGSHPSHVTVIGIDLWKIGQLRPGDEFRFRKVNLSDALEGRRRKEKFLAGLTSAVASRSWQSTPKFESFLGEPYVGTGDDVALSIEPQGNIPRITHRVGADNYVLLDYGEGDFDLNLKVRTLALQRFLEDATGRIFLNESAGGAIVQTVSCGNSLTLFHDGLRLSQAELVKGLVSIERTFGNMRLMSVLNRHFILPATFTHRKLEDAMDRYMTNQRPTATYIPDSFKYLAEINGMSPDKLKRAVGFFMALPVLLAADPRQRLRCPKMNPSGTYIPQGCLAWGGSVISTYPVDAPGDYMPIGTTMPGPWIFQDMGTVGFYEVTEEEYDAEMMRFKSGSYKYKMEESTFDLVEHNELLKSTAEEVTSLLEVCGKFQGEMAIKEKKIPQEWLESKAATNVSQDGINTDGKLFSRSLWISPTSVESHVNANVWKVLVKDGDVIRARQKLAILEAMKMEIDICLDAHIEKATVKKVLTQPSDTVAGGRPLFAVS</sequence>
<evidence type="ECO:0000256" key="1">
    <source>
        <dbReference type="ARBA" id="ARBA00022598"/>
    </source>
</evidence>
<keyword evidence="1" id="KW-0436">Ligase</keyword>
<dbReference type="PROSITE" id="PS50968">
    <property type="entry name" value="BIOTINYL_LIPOYL"/>
    <property type="match status" value="1"/>
</dbReference>
<dbReference type="PANTHER" id="PTHR18866:SF128">
    <property type="entry name" value="UREA AMIDOLYASE"/>
    <property type="match status" value="1"/>
</dbReference>
<dbReference type="GO" id="GO:0046872">
    <property type="term" value="F:metal ion binding"/>
    <property type="evidence" value="ECO:0007669"/>
    <property type="project" value="InterPro"/>
</dbReference>
<evidence type="ECO:0000259" key="8">
    <source>
        <dbReference type="PROSITE" id="PS50975"/>
    </source>
</evidence>
<dbReference type="InterPro" id="IPR005479">
    <property type="entry name" value="CPAse_ATP-bd"/>
</dbReference>
<dbReference type="GO" id="GO:0005524">
    <property type="term" value="F:ATP binding"/>
    <property type="evidence" value="ECO:0007669"/>
    <property type="project" value="UniProtKB-UniRule"/>
</dbReference>
<dbReference type="PROSITE" id="PS50979">
    <property type="entry name" value="BC"/>
    <property type="match status" value="1"/>
</dbReference>
<dbReference type="CDD" id="cd06850">
    <property type="entry name" value="biotinyl_domain"/>
    <property type="match status" value="1"/>
</dbReference>
<evidence type="ECO:0000256" key="3">
    <source>
        <dbReference type="ARBA" id="ARBA00022801"/>
    </source>
</evidence>
<keyword evidence="5" id="KW-0092">Biotin</keyword>
<dbReference type="SUPFAM" id="SSF51230">
    <property type="entry name" value="Single hybrid motif"/>
    <property type="match status" value="1"/>
</dbReference>
<dbReference type="InterPro" id="IPR000089">
    <property type="entry name" value="Biotin_lipoyl"/>
</dbReference>
<dbReference type="InterPro" id="IPR050856">
    <property type="entry name" value="Biotin_carboxylase_complex"/>
</dbReference>
<dbReference type="SUPFAM" id="SSF51246">
    <property type="entry name" value="Rudiment single hybrid motif"/>
    <property type="match status" value="1"/>
</dbReference>
<evidence type="ECO:0000256" key="6">
    <source>
        <dbReference type="PROSITE-ProRule" id="PRU00409"/>
    </source>
</evidence>
<dbReference type="InterPro" id="IPR029000">
    <property type="entry name" value="Cyclophilin-like_dom_sf"/>
</dbReference>
<organism evidence="10 11">
    <name type="scientific">Cochliobolus heterostrophus (strain C5 / ATCC 48332 / race O)</name>
    <name type="common">Southern corn leaf blight fungus</name>
    <name type="synonym">Bipolaris maydis</name>
    <dbReference type="NCBI Taxonomy" id="701091"/>
    <lineage>
        <taxon>Eukaryota</taxon>
        <taxon>Fungi</taxon>
        <taxon>Dikarya</taxon>
        <taxon>Ascomycota</taxon>
        <taxon>Pezizomycotina</taxon>
        <taxon>Dothideomycetes</taxon>
        <taxon>Pleosporomycetidae</taxon>
        <taxon>Pleosporales</taxon>
        <taxon>Pleosporineae</taxon>
        <taxon>Pleosporaceae</taxon>
        <taxon>Bipolaris</taxon>
    </lineage>
</organism>
<proteinExistence type="predicted"/>
<dbReference type="AlphaFoldDB" id="M2UI62"/>
<dbReference type="Pfam" id="PF02626">
    <property type="entry name" value="CT_A_B"/>
    <property type="match status" value="1"/>
</dbReference>
<feature type="domain" description="Lipoyl-binding" evidence="7">
    <location>
        <begin position="961"/>
        <end position="1040"/>
    </location>
</feature>
<reference evidence="10 11" key="1">
    <citation type="journal article" date="2012" name="PLoS Pathog.">
        <title>Diverse lifestyles and strategies of plant pathogenesis encoded in the genomes of eighteen Dothideomycetes fungi.</title>
        <authorList>
            <person name="Ohm R.A."/>
            <person name="Feau N."/>
            <person name="Henrissat B."/>
            <person name="Schoch C.L."/>
            <person name="Horwitz B.A."/>
            <person name="Barry K.W."/>
            <person name="Condon B.J."/>
            <person name="Copeland A.C."/>
            <person name="Dhillon B."/>
            <person name="Glaser F."/>
            <person name="Hesse C.N."/>
            <person name="Kosti I."/>
            <person name="LaButti K."/>
            <person name="Lindquist E.A."/>
            <person name="Lucas S."/>
            <person name="Salamov A.A."/>
            <person name="Bradshaw R.E."/>
            <person name="Ciuffetti L."/>
            <person name="Hamelin R.C."/>
            <person name="Kema G.H.J."/>
            <person name="Lawrence C."/>
            <person name="Scott J.A."/>
            <person name="Spatafora J.W."/>
            <person name="Turgeon B.G."/>
            <person name="de Wit P.J.G.M."/>
            <person name="Zhong S."/>
            <person name="Goodwin S.B."/>
            <person name="Grigoriev I.V."/>
        </authorList>
    </citation>
    <scope>NUCLEOTIDE SEQUENCE [LARGE SCALE GENOMIC DNA]</scope>
    <source>
        <strain evidence="11">C5 / ATCC 48332 / race O</strain>
    </source>
</reference>
<dbReference type="Pfam" id="PF00364">
    <property type="entry name" value="Biotin_lipoyl"/>
    <property type="match status" value="1"/>
</dbReference>
<dbReference type="SMART" id="SM00878">
    <property type="entry name" value="Biotin_carb_C"/>
    <property type="match status" value="1"/>
</dbReference>
<keyword evidence="2 6" id="KW-0547">Nucleotide-binding</keyword>
<dbReference type="PROSITE" id="PS50975">
    <property type="entry name" value="ATP_GRASP"/>
    <property type="match status" value="1"/>
</dbReference>
<dbReference type="STRING" id="701091.M2UI62"/>
<evidence type="ECO:0000313" key="10">
    <source>
        <dbReference type="EMBL" id="EMD87693.1"/>
    </source>
</evidence>
<dbReference type="Gene3D" id="3.30.1360.40">
    <property type="match status" value="1"/>
</dbReference>
<dbReference type="InterPro" id="IPR011764">
    <property type="entry name" value="Biotin_carboxylation_dom"/>
</dbReference>
<dbReference type="Pfam" id="PF02785">
    <property type="entry name" value="Biotin_carb_C"/>
    <property type="match status" value="1"/>
</dbReference>
<evidence type="ECO:0000256" key="2">
    <source>
        <dbReference type="ARBA" id="ARBA00022741"/>
    </source>
</evidence>
<evidence type="ECO:0000256" key="5">
    <source>
        <dbReference type="ARBA" id="ARBA00023267"/>
    </source>
</evidence>
<keyword evidence="4 6" id="KW-0067">ATP-binding</keyword>
<evidence type="ECO:0000259" key="9">
    <source>
        <dbReference type="PROSITE" id="PS50979"/>
    </source>
</evidence>
<feature type="domain" description="ATP-grasp" evidence="8">
    <location>
        <begin position="58"/>
        <end position="259"/>
    </location>
</feature>
<dbReference type="Gene3D" id="3.30.470.20">
    <property type="entry name" value="ATP-grasp fold, B domain"/>
    <property type="match status" value="2"/>
</dbReference>
<evidence type="ECO:0000259" key="7">
    <source>
        <dbReference type="PROSITE" id="PS50968"/>
    </source>
</evidence>
<dbReference type="SMART" id="SM00796">
    <property type="entry name" value="AHS1"/>
    <property type="match status" value="1"/>
</dbReference>
<dbReference type="InterPro" id="IPR011053">
    <property type="entry name" value="Single_hybrid_motif"/>
</dbReference>
<dbReference type="Pfam" id="PF02682">
    <property type="entry name" value="CT_C_D"/>
    <property type="match status" value="1"/>
</dbReference>
<dbReference type="Pfam" id="PF02786">
    <property type="entry name" value="CPSase_L_D2"/>
    <property type="match status" value="1"/>
</dbReference>
<dbReference type="GO" id="GO:0016787">
    <property type="term" value="F:hydrolase activity"/>
    <property type="evidence" value="ECO:0007669"/>
    <property type="project" value="UniProtKB-KW"/>
</dbReference>
<feature type="domain" description="Biotin carboxylation" evidence="9">
    <location>
        <begin position="1"/>
        <end position="346"/>
    </location>
</feature>
<dbReference type="InterPro" id="IPR003833">
    <property type="entry name" value="CT_C_D"/>
</dbReference>
<dbReference type="SUPFAM" id="SSF56059">
    <property type="entry name" value="Glutathione synthetase ATP-binding domain-like"/>
    <property type="match status" value="1"/>
</dbReference>
<dbReference type="InterPro" id="IPR003778">
    <property type="entry name" value="CT_A_B"/>
</dbReference>
<dbReference type="GO" id="GO:0016874">
    <property type="term" value="F:ligase activity"/>
    <property type="evidence" value="ECO:0007669"/>
    <property type="project" value="UniProtKB-KW"/>
</dbReference>
<dbReference type="SMART" id="SM00797">
    <property type="entry name" value="AHS2"/>
    <property type="match status" value="1"/>
</dbReference>
<dbReference type="InterPro" id="IPR005482">
    <property type="entry name" value="Biotin_COase_C"/>
</dbReference>
<gene>
    <name evidence="10" type="ORF">COCHEDRAFT_1159968</name>
</gene>
<dbReference type="InterPro" id="IPR011054">
    <property type="entry name" value="Rudment_hybrid_motif"/>
</dbReference>
<accession>M2UI62</accession>
<evidence type="ECO:0000313" key="11">
    <source>
        <dbReference type="Proteomes" id="UP000016936"/>
    </source>
</evidence>
<dbReference type="PANTHER" id="PTHR18866">
    <property type="entry name" value="CARBOXYLASE:PYRUVATE/ACETYL-COA/PROPIONYL-COA CARBOXYLASE"/>
    <property type="match status" value="1"/>
</dbReference>
<dbReference type="eggNOG" id="KOG0238">
    <property type="taxonomic scope" value="Eukaryota"/>
</dbReference>
<dbReference type="EMBL" id="KB445582">
    <property type="protein sequence ID" value="EMD87693.1"/>
    <property type="molecule type" value="Genomic_DNA"/>
</dbReference>
<keyword evidence="3" id="KW-0378">Hydrolase</keyword>